<keyword evidence="4" id="KW-1185">Reference proteome</keyword>
<keyword evidence="1" id="KW-0732">Signal</keyword>
<dbReference type="Proteomes" id="UP000292423">
    <property type="component" value="Unassembled WGS sequence"/>
</dbReference>
<dbReference type="InterPro" id="IPR046158">
    <property type="entry name" value="DUF6160"/>
</dbReference>
<comment type="caution">
    <text evidence="3">The sequence shown here is derived from an EMBL/GenBank/DDBJ whole genome shotgun (WGS) entry which is preliminary data.</text>
</comment>
<feature type="chain" id="PRO_5020666227" description="DUF6160 domain-containing protein" evidence="1">
    <location>
        <begin position="22"/>
        <end position="659"/>
    </location>
</feature>
<evidence type="ECO:0000259" key="2">
    <source>
        <dbReference type="Pfam" id="PF19657"/>
    </source>
</evidence>
<protein>
    <recommendedName>
        <fullName evidence="2">DUF6160 domain-containing protein</fullName>
    </recommendedName>
</protein>
<evidence type="ECO:0000313" key="3">
    <source>
        <dbReference type="EMBL" id="RZU46895.1"/>
    </source>
</evidence>
<dbReference type="OrthoDB" id="6704624at2"/>
<feature type="domain" description="DUF6160" evidence="2">
    <location>
        <begin position="1"/>
        <end position="84"/>
    </location>
</feature>
<name>A0A4Q7ZAH5_9GAMM</name>
<reference evidence="3 4" key="1">
    <citation type="submission" date="2019-02" db="EMBL/GenBank/DDBJ databases">
        <title>Genomic Encyclopedia of Type Strains, Phase IV (KMG-IV): sequencing the most valuable type-strain genomes for metagenomic binning, comparative biology and taxonomic classification.</title>
        <authorList>
            <person name="Goeker M."/>
        </authorList>
    </citation>
    <scope>NUCLEOTIDE SEQUENCE [LARGE SCALE GENOMIC DNA]</scope>
    <source>
        <strain evidence="3 4">DSM 105135</strain>
    </source>
</reference>
<feature type="signal peptide" evidence="1">
    <location>
        <begin position="1"/>
        <end position="21"/>
    </location>
</feature>
<accession>A0A4Q7ZAH5</accession>
<gene>
    <name evidence="3" type="ORF">EV700_1280</name>
</gene>
<organism evidence="3 4">
    <name type="scientific">Fluviicoccus keumensis</name>
    <dbReference type="NCBI Taxonomy" id="1435465"/>
    <lineage>
        <taxon>Bacteria</taxon>
        <taxon>Pseudomonadati</taxon>
        <taxon>Pseudomonadota</taxon>
        <taxon>Gammaproteobacteria</taxon>
        <taxon>Moraxellales</taxon>
        <taxon>Moraxellaceae</taxon>
        <taxon>Fluviicoccus</taxon>
    </lineage>
</organism>
<dbReference type="AlphaFoldDB" id="A0A4Q7ZAH5"/>
<evidence type="ECO:0000256" key="1">
    <source>
        <dbReference type="SAM" id="SignalP"/>
    </source>
</evidence>
<evidence type="ECO:0000313" key="4">
    <source>
        <dbReference type="Proteomes" id="UP000292423"/>
    </source>
</evidence>
<sequence>MKSAMTLLAYSMLLINQGAFALDSLTDESMGDISGQEGLSVGVSGSSLTMTRAYWQEDSKDLQFRNINLTGPGGSGTFSATATMDIGADTDLVSGVPAIALNVSLQPFLLTVGSFGICNAGVACATTYGELALENTQTSTISYFNTNGFFDGTSANGRLKVNIKGANLYLAQTNPSSVRSLAILKNLNVNGTLNGQFTIDPTEGFRATGTLGLSKTGNTNGFQFDLAQKSNVVSGFTTTGAGTILRVGASGNMTNVDFRMRADNSLTGTGSQGLKISTSAVLDKNTFSLELGHPNAYSVIFKNFADFINGAAINPTSPDITFGDWYINLIAAGGTLPDFRTGFGSVGGETSDALGIAIRNLNLQTYARTLVFQNNSTFAQTTQNWSLIPTLYDFDANMLLYPGGHPNAAVTVKRGIGFDLKFATTGRDGTGLEGTHVLIADPTAGTYLGWRNIDGQVTLGQSQFFVADAATDGVDGIKFTSKNMMIDLSGEFAVGQLPNGSTITTIRNDDEMFGLRVRMAGEMSFALSPPGGTGGYLGMSGQLVLNGGATNSISLIEPTDGTQIQFSNISGTINLNPEHVAGDSNFSDASRIEIGNSTVTFAGAFQFGPGTGLGAAQGTGFANIVRIGDLNLVSGSTYRMGEIVIPGGRLYAQLDIKPQ</sequence>
<dbReference type="EMBL" id="SHKX01000011">
    <property type="protein sequence ID" value="RZU46895.1"/>
    <property type="molecule type" value="Genomic_DNA"/>
</dbReference>
<proteinExistence type="predicted"/>
<dbReference type="Pfam" id="PF19657">
    <property type="entry name" value="DUF6160"/>
    <property type="match status" value="1"/>
</dbReference>
<dbReference type="RefSeq" id="WP_130411922.1">
    <property type="nucleotide sequence ID" value="NZ_SHKX01000011.1"/>
</dbReference>